<dbReference type="Proteomes" id="UP001139981">
    <property type="component" value="Unassembled WGS sequence"/>
</dbReference>
<sequence length="952" mass="102622">MSSSILFYLNGQRVVVDTPDLDMTLLQYLRQTGLTGTKLGCGEGGCGACTVMVSRYDTLTGQITHASVNACLCPLATIDGKHVITVEGLGTSARPHPVQERIALLHGSQCGFCTPGFVMSLYTLLRNKPNPTEHEIEECFDGNLCRCTGYRPILDAAKTFADVAWKQGTSAVLANGTVHVTESKNSGGCGIEGCCQLKEKKEKADTGCCKSKDSSDAGCCKSKDSSDPECCKSRADSGIAECVNQADVDKAAVIAKFQRYDPTQDLIFPPFLIRYAKQTTNPDEPHLGPLDIVSSDPQSWCKRYLRPFTLTGLLEALDQYPDAKLVAGNSEVGVEIKLKRSKFQTQIYANDIPELRQIKETAEGIEFGGNLTLAAFERALDEFGVKYGALQTQSLAALRENLRYFAGNQIRNVATIAGNIVTASPISDLNPVLLAAGAKLTLASVTGGQRVVAIEEFFLGYRRTAMQRNEVLVSVFVPFTSEFEVVRAFKQAKRKDDDIAIVTCGLRIKVDSDQRITDAAFAYGGVAPTTVLAKEAAQAALGGKWGDKSVLDGVLAACVQELRLDYAVPGGMAEYRTALTASFLLKFWAASCEQLGVACSESVDYDDDHRVVSKARQEYAPIEDRAIVGRGVAHLAALKQTTGEARYVDDMPALQGELHVGLVMSPYAHARILSIDGSPALALPGVVHVLTAKDVPGENHWNIFKDEEILPSDTVHYYGQPVALVIAASLKLAQDAARLVKVQYEQLPAILSVRDAVAQQSFFAETRQLVNGDVDAALQAADLVLEGSSFCGAQEHFYLETMGAVAVPKGEDGEIELFASTQNPTEAQMVVAEVLGVPAARVVCRVKRMGGGFGGKESRSVLIAAFAALGAHHSGRSVRIALDRDEDMQVSGQRHPFYGTWKVGVTREGKILALRARVYSNGGFSHDLSVGVLERAVSHIDNCYRIPATDIV</sequence>
<comment type="caution">
    <text evidence="1">The sequence shown here is derived from an EMBL/GenBank/DDBJ whole genome shotgun (WGS) entry which is preliminary data.</text>
</comment>
<proteinExistence type="predicted"/>
<feature type="non-terminal residue" evidence="1">
    <location>
        <position position="952"/>
    </location>
</feature>
<keyword evidence="2" id="KW-1185">Reference proteome</keyword>
<protein>
    <submittedName>
        <fullName evidence="1">Uncharacterized protein</fullName>
    </submittedName>
</protein>
<gene>
    <name evidence="1" type="ORF">IWW38_001376</name>
</gene>
<evidence type="ECO:0000313" key="1">
    <source>
        <dbReference type="EMBL" id="KAJ2898498.1"/>
    </source>
</evidence>
<evidence type="ECO:0000313" key="2">
    <source>
        <dbReference type="Proteomes" id="UP001139981"/>
    </source>
</evidence>
<name>A0ACC1M6H4_9FUNG</name>
<accession>A0ACC1M6H4</accession>
<reference evidence="1" key="1">
    <citation type="submission" date="2022-07" db="EMBL/GenBank/DDBJ databases">
        <title>Phylogenomic reconstructions and comparative analyses of Kickxellomycotina fungi.</title>
        <authorList>
            <person name="Reynolds N.K."/>
            <person name="Stajich J.E."/>
            <person name="Barry K."/>
            <person name="Grigoriev I.V."/>
            <person name="Crous P."/>
            <person name="Smith M.E."/>
        </authorList>
    </citation>
    <scope>NUCLEOTIDE SEQUENCE</scope>
    <source>
        <strain evidence="1">CBS 190363</strain>
    </source>
</reference>
<organism evidence="1 2">
    <name type="scientific">Coemansia aciculifera</name>
    <dbReference type="NCBI Taxonomy" id="417176"/>
    <lineage>
        <taxon>Eukaryota</taxon>
        <taxon>Fungi</taxon>
        <taxon>Fungi incertae sedis</taxon>
        <taxon>Zoopagomycota</taxon>
        <taxon>Kickxellomycotina</taxon>
        <taxon>Kickxellomycetes</taxon>
        <taxon>Kickxellales</taxon>
        <taxon>Kickxellaceae</taxon>
        <taxon>Coemansia</taxon>
    </lineage>
</organism>
<dbReference type="EMBL" id="JANBVB010000060">
    <property type="protein sequence ID" value="KAJ2898498.1"/>
    <property type="molecule type" value="Genomic_DNA"/>
</dbReference>